<reference evidence="1" key="1">
    <citation type="submission" date="2021-02" db="EMBL/GenBank/DDBJ databases">
        <authorList>
            <person name="Dougan E. K."/>
            <person name="Rhodes N."/>
            <person name="Thang M."/>
            <person name="Chan C."/>
        </authorList>
    </citation>
    <scope>NUCLEOTIDE SEQUENCE</scope>
</reference>
<evidence type="ECO:0000313" key="1">
    <source>
        <dbReference type="EMBL" id="CAE7305950.1"/>
    </source>
</evidence>
<dbReference type="OrthoDB" id="455040at2759"/>
<proteinExistence type="predicted"/>
<comment type="caution">
    <text evidence="1">The sequence shown here is derived from an EMBL/GenBank/DDBJ whole genome shotgun (WGS) entry which is preliminary data.</text>
</comment>
<dbReference type="EMBL" id="CAJNJA010012829">
    <property type="protein sequence ID" value="CAE7305950.1"/>
    <property type="molecule type" value="Genomic_DNA"/>
</dbReference>
<accession>A0A812NHF9</accession>
<feature type="non-terminal residue" evidence="1">
    <location>
        <position position="1"/>
    </location>
</feature>
<dbReference type="AlphaFoldDB" id="A0A812NHF9"/>
<organism evidence="1 2">
    <name type="scientific">Symbiodinium necroappetens</name>
    <dbReference type="NCBI Taxonomy" id="1628268"/>
    <lineage>
        <taxon>Eukaryota</taxon>
        <taxon>Sar</taxon>
        <taxon>Alveolata</taxon>
        <taxon>Dinophyceae</taxon>
        <taxon>Suessiales</taxon>
        <taxon>Symbiodiniaceae</taxon>
        <taxon>Symbiodinium</taxon>
    </lineage>
</organism>
<sequence length="87" mass="9886">ELGKALLQLREARLAVVQASKKHLQELAKQLPKTGKLELRWMQDLRHVDDQRLDELHKTLSKGFAEVQSLISVAALELPRVMRAPPV</sequence>
<dbReference type="Proteomes" id="UP000601435">
    <property type="component" value="Unassembled WGS sequence"/>
</dbReference>
<evidence type="ECO:0000313" key="2">
    <source>
        <dbReference type="Proteomes" id="UP000601435"/>
    </source>
</evidence>
<keyword evidence="2" id="KW-1185">Reference proteome</keyword>
<protein>
    <submittedName>
        <fullName evidence="1">Scrn3 protein</fullName>
    </submittedName>
</protein>
<gene>
    <name evidence="1" type="primary">scrn3</name>
    <name evidence="1" type="ORF">SNEC2469_LOCUS7584</name>
</gene>
<name>A0A812NHF9_9DINO</name>